<keyword evidence="2" id="KW-1185">Reference proteome</keyword>
<evidence type="ECO:0000313" key="2">
    <source>
        <dbReference type="Proteomes" id="UP000308600"/>
    </source>
</evidence>
<proteinExistence type="predicted"/>
<dbReference type="EMBL" id="ML208259">
    <property type="protein sequence ID" value="TFK77343.1"/>
    <property type="molecule type" value="Genomic_DNA"/>
</dbReference>
<protein>
    <submittedName>
        <fullName evidence="1">Uncharacterized protein</fullName>
    </submittedName>
</protein>
<sequence>MAVPYAFVTLLTSDHYLPGALTLAAALKDLHPRPVGHADFEYQLVCLVTPESVDVSTIKFLRRAFDVVVGVELIELENDTNLKLLGERPLSILQLLQRRQSCYMRLIDARTRQLSTVPVINDLIIDSSVPGDGVNPGVLTRSSYVLPIRPLSHLFTLPHEFSAVPDVGWPDIFNSGVLVFSPGEEKFSELINLLKAKGSWDGGDQGILNEWRGSNWNRLSFTYNTTPTAAYTYAPAYARYGSQISAIHFIGPNKPWKSLSDRLPFVQGSSSTNADQAYHYDALVDRWFSVYDAHYRSSSTPAPEQPEFEVKRYVSAWNEAKHATGHHGSPLGLDELKRLAIEGASAHALSAERKPGEGEYKSFPLGGRIALLRQRYNQRSDSSQGDSDSDQYGLPNLPLPPSQWLHGPKTPGLYDVPPGPHLHTVPLPYTPTPLPGGSPTGAHTSHSQRSRRKSQRAPHSTESTPTQGPPASPQSYFALSRGNGHSNPHLSVPGPTVNPAALFRSPVPLESPTRYQNVAGDFEHLSPDRNKVKSVFPWEEKPRQLGRVFPSSDTPSLSPFLSPGSQSSAIAPSTPENQIPRSVSLLSPLHGISTSISYANAWDVVPSIQQYASKLVKPSARAPGLDPVPDNDDWQKVDRYKSWDERLEVDSRDGDVEDEVDDEDGSDIQKKRKEPPKGPTRTQKEYISRGVQTDLRELSEQAVQVISTEPKTVDPGTPLLLPSISLNNSPIYRNHAASYRSRSVAVSQSARISRESSYSPSVKGSLNGKSKNTQPPLVTRQVSNDSSVGSPSSSVGPQSPSDGNLAVSPLRKGGRVWDPARGVDLFKRGSEEVLARFLKMSSWEEEATRIA</sequence>
<reference evidence="1 2" key="1">
    <citation type="journal article" date="2019" name="Nat. Ecol. Evol.">
        <title>Megaphylogeny resolves global patterns of mushroom evolution.</title>
        <authorList>
            <person name="Varga T."/>
            <person name="Krizsan K."/>
            <person name="Foldi C."/>
            <person name="Dima B."/>
            <person name="Sanchez-Garcia M."/>
            <person name="Sanchez-Ramirez S."/>
            <person name="Szollosi G.J."/>
            <person name="Szarkandi J.G."/>
            <person name="Papp V."/>
            <person name="Albert L."/>
            <person name="Andreopoulos W."/>
            <person name="Angelini C."/>
            <person name="Antonin V."/>
            <person name="Barry K.W."/>
            <person name="Bougher N.L."/>
            <person name="Buchanan P."/>
            <person name="Buyck B."/>
            <person name="Bense V."/>
            <person name="Catcheside P."/>
            <person name="Chovatia M."/>
            <person name="Cooper J."/>
            <person name="Damon W."/>
            <person name="Desjardin D."/>
            <person name="Finy P."/>
            <person name="Geml J."/>
            <person name="Haridas S."/>
            <person name="Hughes K."/>
            <person name="Justo A."/>
            <person name="Karasinski D."/>
            <person name="Kautmanova I."/>
            <person name="Kiss B."/>
            <person name="Kocsube S."/>
            <person name="Kotiranta H."/>
            <person name="LaButti K.M."/>
            <person name="Lechner B.E."/>
            <person name="Liimatainen K."/>
            <person name="Lipzen A."/>
            <person name="Lukacs Z."/>
            <person name="Mihaltcheva S."/>
            <person name="Morgado L.N."/>
            <person name="Niskanen T."/>
            <person name="Noordeloos M.E."/>
            <person name="Ohm R.A."/>
            <person name="Ortiz-Santana B."/>
            <person name="Ovrebo C."/>
            <person name="Racz N."/>
            <person name="Riley R."/>
            <person name="Savchenko A."/>
            <person name="Shiryaev A."/>
            <person name="Soop K."/>
            <person name="Spirin V."/>
            <person name="Szebenyi C."/>
            <person name="Tomsovsky M."/>
            <person name="Tulloss R.E."/>
            <person name="Uehling J."/>
            <person name="Grigoriev I.V."/>
            <person name="Vagvolgyi C."/>
            <person name="Papp T."/>
            <person name="Martin F.M."/>
            <person name="Miettinen O."/>
            <person name="Hibbett D.S."/>
            <person name="Nagy L.G."/>
        </authorList>
    </citation>
    <scope>NUCLEOTIDE SEQUENCE [LARGE SCALE GENOMIC DNA]</scope>
    <source>
        <strain evidence="1 2">NL-1719</strain>
    </source>
</reference>
<dbReference type="Proteomes" id="UP000308600">
    <property type="component" value="Unassembled WGS sequence"/>
</dbReference>
<gene>
    <name evidence="1" type="ORF">BDN72DRAFT_852468</name>
</gene>
<name>A0ACD3BH28_9AGAR</name>
<accession>A0ACD3BH28</accession>
<evidence type="ECO:0000313" key="1">
    <source>
        <dbReference type="EMBL" id="TFK77343.1"/>
    </source>
</evidence>
<organism evidence="1 2">
    <name type="scientific">Pluteus cervinus</name>
    <dbReference type="NCBI Taxonomy" id="181527"/>
    <lineage>
        <taxon>Eukaryota</taxon>
        <taxon>Fungi</taxon>
        <taxon>Dikarya</taxon>
        <taxon>Basidiomycota</taxon>
        <taxon>Agaricomycotina</taxon>
        <taxon>Agaricomycetes</taxon>
        <taxon>Agaricomycetidae</taxon>
        <taxon>Agaricales</taxon>
        <taxon>Pluteineae</taxon>
        <taxon>Pluteaceae</taxon>
        <taxon>Pluteus</taxon>
    </lineage>
</organism>